<dbReference type="SMART" id="SM00825">
    <property type="entry name" value="PKS_KS"/>
    <property type="match status" value="1"/>
</dbReference>
<dbReference type="InterPro" id="IPR006162">
    <property type="entry name" value="Ppantetheine_attach_site"/>
</dbReference>
<dbReference type="Proteomes" id="UP000806528">
    <property type="component" value="Unassembled WGS sequence"/>
</dbReference>
<evidence type="ECO:0000256" key="1">
    <source>
        <dbReference type="ARBA" id="ARBA00022450"/>
    </source>
</evidence>
<dbReference type="InterPro" id="IPR016039">
    <property type="entry name" value="Thiolase-like"/>
</dbReference>
<dbReference type="InterPro" id="IPR036736">
    <property type="entry name" value="ACP-like_sf"/>
</dbReference>
<dbReference type="Gene3D" id="3.30.70.3290">
    <property type="match status" value="1"/>
</dbReference>
<dbReference type="InterPro" id="IPR014031">
    <property type="entry name" value="Ketoacyl_synth_C"/>
</dbReference>
<dbReference type="Pfam" id="PF16197">
    <property type="entry name" value="KAsynt_C_assoc"/>
    <property type="match status" value="1"/>
</dbReference>
<keyword evidence="5" id="KW-0012">Acyltransferase</keyword>
<dbReference type="SUPFAM" id="SSF52151">
    <property type="entry name" value="FabD/lysophospholipase-like"/>
    <property type="match status" value="1"/>
</dbReference>
<comment type="caution">
    <text evidence="5">The sequence shown here is derived from an EMBL/GenBank/DDBJ whole genome shotgun (WGS) entry which is preliminary data.</text>
</comment>
<proteinExistence type="predicted"/>
<dbReference type="PROSITE" id="PS00012">
    <property type="entry name" value="PHOSPHOPANTETHEINE"/>
    <property type="match status" value="1"/>
</dbReference>
<organism evidence="5 6">
    <name type="scientific">Nocardiopsis coralli</name>
    <dbReference type="NCBI Taxonomy" id="2772213"/>
    <lineage>
        <taxon>Bacteria</taxon>
        <taxon>Bacillati</taxon>
        <taxon>Actinomycetota</taxon>
        <taxon>Actinomycetes</taxon>
        <taxon>Streptosporangiales</taxon>
        <taxon>Nocardiopsidaceae</taxon>
        <taxon>Nocardiopsis</taxon>
    </lineage>
</organism>
<dbReference type="RefSeq" id="WP_193119866.1">
    <property type="nucleotide sequence ID" value="NZ_JADBGI010000001.1"/>
</dbReference>
<dbReference type="Gene3D" id="1.10.1200.10">
    <property type="entry name" value="ACP-like"/>
    <property type="match status" value="1"/>
</dbReference>
<dbReference type="InterPro" id="IPR032821">
    <property type="entry name" value="PKS_assoc"/>
</dbReference>
<evidence type="ECO:0000313" key="6">
    <source>
        <dbReference type="Proteomes" id="UP000806528"/>
    </source>
</evidence>
<dbReference type="CDD" id="cd00833">
    <property type="entry name" value="PKS"/>
    <property type="match status" value="1"/>
</dbReference>
<accession>A0ABR9P037</accession>
<gene>
    <name evidence="5" type="ORF">IDM40_00595</name>
</gene>
<dbReference type="InterPro" id="IPR016036">
    <property type="entry name" value="Malonyl_transacylase_ACP-bd"/>
</dbReference>
<dbReference type="PANTHER" id="PTHR43775:SF37">
    <property type="entry name" value="SI:DKEY-61P9.11"/>
    <property type="match status" value="1"/>
</dbReference>
<dbReference type="InterPro" id="IPR016035">
    <property type="entry name" value="Acyl_Trfase/lysoPLipase"/>
</dbReference>
<keyword evidence="1" id="KW-0596">Phosphopantetheine</keyword>
<dbReference type="Pfam" id="PF00698">
    <property type="entry name" value="Acyl_transf_1"/>
    <property type="match status" value="1"/>
</dbReference>
<dbReference type="SUPFAM" id="SSF47336">
    <property type="entry name" value="ACP-like"/>
    <property type="match status" value="1"/>
</dbReference>
<dbReference type="GO" id="GO:0016746">
    <property type="term" value="F:acyltransferase activity"/>
    <property type="evidence" value="ECO:0007669"/>
    <property type="project" value="UniProtKB-KW"/>
</dbReference>
<evidence type="ECO:0000259" key="4">
    <source>
        <dbReference type="PROSITE" id="PS52004"/>
    </source>
</evidence>
<dbReference type="SUPFAM" id="SSF55048">
    <property type="entry name" value="Probable ACP-binding domain of malonyl-CoA ACP transacylase"/>
    <property type="match status" value="1"/>
</dbReference>
<reference evidence="5 6" key="1">
    <citation type="submission" date="2020-09" db="EMBL/GenBank/DDBJ databases">
        <title>Diversity and distribution of actinomycetes associated with coral in the coast of Hainan.</title>
        <authorList>
            <person name="Li F."/>
        </authorList>
    </citation>
    <scope>NUCLEOTIDE SEQUENCE [LARGE SCALE GENOMIC DNA]</scope>
    <source>
        <strain evidence="5 6">HNM0947</strain>
    </source>
</reference>
<dbReference type="PROSITE" id="PS52004">
    <property type="entry name" value="KS3_2"/>
    <property type="match status" value="1"/>
</dbReference>
<sequence>MTSRPSPSSVALTGIGARLPAGADRQDLRGPTAVWEALRNGVPATSRYPEARWKSMVGRLHSQDRAEEPWPVAHLDLPEHGSLDMGAFGLPAGEGAHLSPTQGLILQVVVEAVADAGLAPSALAGPETGLYVGTASPDEALHTFTDHAQPRLVDIAAGGAGMLATPVSRAFDTQGPLTSFDTSCSASAYALDAARRDIRSGRVEAAIVIGANTAANPVITRAFVEGGVLAGDGLCRPFDVDAHGYVRGEAVVAVVLRRFESARAGADRVYALIEHTAVGADGRSAGTGMPRSSAQAALLERAYAEARVPLSSVGYVLAHGTGTTAGDRAETQALAKAFGRSTEQPLAVGSVKGLWGHSEAASGLTSVIAAALSLHHATVPRTTGHTRAPGRVEQQGLRVPTRAGALPGSHVGVSSFGFSGALAHAILRRAPKRKRFSTGQQSPASSGAAVVALAEHTPERLHALAGIWARAVERDQPCPGQVADHAARRRDHPTRARAAITATTTPEITSALQALAERRPHPNLSGPVEPSHQPRVVWVFGGHGTAFPEMGRDLYLTDGLFAHFVDQARAALEVHGPDLWHPVKQPAVGLAATHQATWVMQTAMARTLQERWGLYPDAVVGHSLGETAAAHTAGILSLTEAARLVSTRSRLLHQVAHRGGMVAARVHAHTARDLARRHRVEVACHNGPTHYVFAGSHDDLVGLVEELDHLAAAPKRLPGAPPAHSRLVAPLMQDLTYELRGRIRPGAGHIDFVSTVEAERLQGSALTAQYWGRQLRRPVRLEQALLSAARSSPTLVVEVSPRPVLGPAMTDTRARHHLEMRVTAASDPANEVGGLAGAAASAYIRGLPVQWPSQPHPPLDLPLARWTEAPVAASWFERLQTMEGSDQDQAVLDVVHEHVADLAAVDVGQHDRERPLPELGLNSLHLLQLRARLLGSLPGNPQELPEHEPTIRSIATALLTLVVAPL</sequence>
<dbReference type="InterPro" id="IPR020841">
    <property type="entry name" value="PKS_Beta-ketoAc_synthase_dom"/>
</dbReference>
<dbReference type="InterPro" id="IPR014043">
    <property type="entry name" value="Acyl_transferase_dom"/>
</dbReference>
<feature type="domain" description="Ketosynthase family 3 (KS3)" evidence="4">
    <location>
        <begin position="7"/>
        <end position="429"/>
    </location>
</feature>
<keyword evidence="2" id="KW-0597">Phosphoprotein</keyword>
<dbReference type="SMART" id="SM00827">
    <property type="entry name" value="PKS_AT"/>
    <property type="match status" value="1"/>
</dbReference>
<name>A0ABR9P037_9ACTN</name>
<keyword evidence="3" id="KW-0808">Transferase</keyword>
<evidence type="ECO:0000256" key="2">
    <source>
        <dbReference type="ARBA" id="ARBA00022553"/>
    </source>
</evidence>
<dbReference type="InterPro" id="IPR050091">
    <property type="entry name" value="PKS_NRPS_Biosynth_Enz"/>
</dbReference>
<evidence type="ECO:0000313" key="5">
    <source>
        <dbReference type="EMBL" id="MBE2997204.1"/>
    </source>
</evidence>
<dbReference type="Pfam" id="PF00109">
    <property type="entry name" value="ketoacyl-synt"/>
    <property type="match status" value="1"/>
</dbReference>
<dbReference type="SUPFAM" id="SSF53901">
    <property type="entry name" value="Thiolase-like"/>
    <property type="match status" value="1"/>
</dbReference>
<dbReference type="InterPro" id="IPR001227">
    <property type="entry name" value="Ac_transferase_dom_sf"/>
</dbReference>
<keyword evidence="6" id="KW-1185">Reference proteome</keyword>
<dbReference type="Gene3D" id="3.40.366.10">
    <property type="entry name" value="Malonyl-Coenzyme A Acyl Carrier Protein, domain 2"/>
    <property type="match status" value="1"/>
</dbReference>
<evidence type="ECO:0000256" key="3">
    <source>
        <dbReference type="ARBA" id="ARBA00022679"/>
    </source>
</evidence>
<protein>
    <submittedName>
        <fullName evidence="5">Acyltransferase domain-containing protein</fullName>
    </submittedName>
</protein>
<dbReference type="InterPro" id="IPR014030">
    <property type="entry name" value="Ketoacyl_synth_N"/>
</dbReference>
<dbReference type="Pfam" id="PF02801">
    <property type="entry name" value="Ketoacyl-synt_C"/>
    <property type="match status" value="1"/>
</dbReference>
<dbReference type="Gene3D" id="3.40.47.10">
    <property type="match status" value="1"/>
</dbReference>
<dbReference type="PANTHER" id="PTHR43775">
    <property type="entry name" value="FATTY ACID SYNTHASE"/>
    <property type="match status" value="1"/>
</dbReference>
<dbReference type="EMBL" id="JADBGI010000001">
    <property type="protein sequence ID" value="MBE2997204.1"/>
    <property type="molecule type" value="Genomic_DNA"/>
</dbReference>